<proteinExistence type="predicted"/>
<evidence type="ECO:0000313" key="2">
    <source>
        <dbReference type="EMBL" id="VAW15935.1"/>
    </source>
</evidence>
<dbReference type="EMBL" id="UOEM01000092">
    <property type="protein sequence ID" value="VAW15935.1"/>
    <property type="molecule type" value="Genomic_DNA"/>
</dbReference>
<sequence length="205" mass="21164">MTVGLSNFALAGIIAGALALSACQTGGLPAAGTGPASGAISTASAASNPKVLRHDAQAARLINAYRSDRGLGPVRIDETLTKIAAAHALDLARNGLTGHYGSDGSDPAQRASRNGYVFVNLGENTSAGRTTLADVIQAWIKSPTHQPNMVLNPAKDFGLAHIVAPGSRYRDYWVLMVGQRRPAGGGGFQLRNGFTGGFSGPRVTR</sequence>
<organism evidence="2">
    <name type="scientific">hydrothermal vent metagenome</name>
    <dbReference type="NCBI Taxonomy" id="652676"/>
    <lineage>
        <taxon>unclassified sequences</taxon>
        <taxon>metagenomes</taxon>
        <taxon>ecological metagenomes</taxon>
    </lineage>
</organism>
<reference evidence="2" key="1">
    <citation type="submission" date="2018-06" db="EMBL/GenBank/DDBJ databases">
        <authorList>
            <person name="Zhirakovskaya E."/>
        </authorList>
    </citation>
    <scope>NUCLEOTIDE SEQUENCE</scope>
</reference>
<dbReference type="SUPFAM" id="SSF55797">
    <property type="entry name" value="PR-1-like"/>
    <property type="match status" value="1"/>
</dbReference>
<dbReference type="Gene3D" id="3.40.33.10">
    <property type="entry name" value="CAP"/>
    <property type="match status" value="1"/>
</dbReference>
<dbReference type="PANTHER" id="PTHR31157">
    <property type="entry name" value="SCP DOMAIN-CONTAINING PROTEIN"/>
    <property type="match status" value="1"/>
</dbReference>
<dbReference type="InterPro" id="IPR035940">
    <property type="entry name" value="CAP_sf"/>
</dbReference>
<accession>A0A3B0TBX6</accession>
<dbReference type="CDD" id="cd05379">
    <property type="entry name" value="CAP_bacterial"/>
    <property type="match status" value="1"/>
</dbReference>
<gene>
    <name evidence="2" type="ORF">MNBD_ALPHA09-1979</name>
</gene>
<name>A0A3B0TBX6_9ZZZZ</name>
<protein>
    <recommendedName>
        <fullName evidence="1">SCP domain-containing protein</fullName>
    </recommendedName>
</protein>
<dbReference type="Pfam" id="PF00188">
    <property type="entry name" value="CAP"/>
    <property type="match status" value="1"/>
</dbReference>
<evidence type="ECO:0000259" key="1">
    <source>
        <dbReference type="Pfam" id="PF00188"/>
    </source>
</evidence>
<dbReference type="InterPro" id="IPR014044">
    <property type="entry name" value="CAP_dom"/>
</dbReference>
<dbReference type="PANTHER" id="PTHR31157:SF1">
    <property type="entry name" value="SCP DOMAIN-CONTAINING PROTEIN"/>
    <property type="match status" value="1"/>
</dbReference>
<feature type="domain" description="SCP" evidence="1">
    <location>
        <begin position="60"/>
        <end position="175"/>
    </location>
</feature>
<dbReference type="AlphaFoldDB" id="A0A3B0TBX6"/>